<keyword evidence="5" id="KW-0597">Phosphoprotein</keyword>
<dbReference type="AlphaFoldDB" id="M2P9T6"/>
<keyword evidence="6" id="KW-0808">Transferase</keyword>
<evidence type="ECO:0000256" key="11">
    <source>
        <dbReference type="ARBA" id="ARBA00022989"/>
    </source>
</evidence>
<evidence type="ECO:0000259" key="16">
    <source>
        <dbReference type="PROSITE" id="PS50885"/>
    </source>
</evidence>
<dbReference type="Pfam" id="PF02518">
    <property type="entry name" value="HATPase_c"/>
    <property type="match status" value="1"/>
</dbReference>
<dbReference type="InterPro" id="IPR036097">
    <property type="entry name" value="HisK_dim/P_sf"/>
</dbReference>
<dbReference type="Gene3D" id="3.30.565.10">
    <property type="entry name" value="Histidine kinase-like ATPase, C-terminal domain"/>
    <property type="match status" value="1"/>
</dbReference>
<evidence type="ECO:0000256" key="4">
    <source>
        <dbReference type="ARBA" id="ARBA00022475"/>
    </source>
</evidence>
<name>M2P9T6_9FIRM</name>
<evidence type="ECO:0000313" key="18">
    <source>
        <dbReference type="Proteomes" id="UP000011758"/>
    </source>
</evidence>
<evidence type="ECO:0000256" key="12">
    <source>
        <dbReference type="ARBA" id="ARBA00023012"/>
    </source>
</evidence>
<dbReference type="PATRIC" id="fig|999415.3.peg.687"/>
<dbReference type="InterPro" id="IPR036890">
    <property type="entry name" value="HATPase_C_sf"/>
</dbReference>
<keyword evidence="18" id="KW-1185">Reference proteome</keyword>
<feature type="transmembrane region" description="Helical" evidence="14">
    <location>
        <begin position="12"/>
        <end position="37"/>
    </location>
</feature>
<dbReference type="SMART" id="SM00388">
    <property type="entry name" value="HisKA"/>
    <property type="match status" value="1"/>
</dbReference>
<reference evidence="17 18" key="1">
    <citation type="submission" date="2013-02" db="EMBL/GenBank/DDBJ databases">
        <title>The Genome Sequence of Lactobacillus catenaformis F0143.</title>
        <authorList>
            <consortium name="The Broad Institute Genome Sequencing Platform"/>
            <person name="Earl A."/>
            <person name="Ward D."/>
            <person name="Feldgarden M."/>
            <person name="Gevers D."/>
            <person name="Izard J."/>
            <person name="Blanton J.M."/>
            <person name="Mathney J."/>
            <person name="Dewhirst F.E."/>
            <person name="Young S.K."/>
            <person name="Zeng Q."/>
            <person name="Gargeya S."/>
            <person name="Fitzgerald M."/>
            <person name="Haas B."/>
            <person name="Abouelleil A."/>
            <person name="Alvarado L."/>
            <person name="Arachchi H.M."/>
            <person name="Berlin A."/>
            <person name="Chapman S.B."/>
            <person name="Gearin G."/>
            <person name="Goldberg J."/>
            <person name="Griggs A."/>
            <person name="Gujja S."/>
            <person name="Hansen M."/>
            <person name="Heiman D."/>
            <person name="Howarth C."/>
            <person name="Larimer J."/>
            <person name="Lui A."/>
            <person name="MacDonald P.J.P."/>
            <person name="McCowen C."/>
            <person name="Montmayeur A."/>
            <person name="Murphy C."/>
            <person name="Neiman D."/>
            <person name="Pearson M."/>
            <person name="Priest M."/>
            <person name="Roberts A."/>
            <person name="Saif S."/>
            <person name="Shea T."/>
            <person name="Sisk P."/>
            <person name="Stolte C."/>
            <person name="Sykes S."/>
            <person name="Wortman J."/>
            <person name="Nusbaum C."/>
            <person name="Birren B."/>
        </authorList>
    </citation>
    <scope>NUCLEOTIDE SEQUENCE [LARGE SCALE GENOMIC DNA]</scope>
    <source>
        <strain evidence="17 18">OT 569</strain>
    </source>
</reference>
<proteinExistence type="predicted"/>
<dbReference type="eggNOG" id="COG0642">
    <property type="taxonomic scope" value="Bacteria"/>
</dbReference>
<evidence type="ECO:0000256" key="5">
    <source>
        <dbReference type="ARBA" id="ARBA00022553"/>
    </source>
</evidence>
<accession>M2P9T6</accession>
<dbReference type="GO" id="GO:0000155">
    <property type="term" value="F:phosphorelay sensor kinase activity"/>
    <property type="evidence" value="ECO:0007669"/>
    <property type="project" value="InterPro"/>
</dbReference>
<dbReference type="PROSITE" id="PS51257">
    <property type="entry name" value="PROKAR_LIPOPROTEIN"/>
    <property type="match status" value="1"/>
</dbReference>
<evidence type="ECO:0000256" key="13">
    <source>
        <dbReference type="ARBA" id="ARBA00023136"/>
    </source>
</evidence>
<protein>
    <recommendedName>
        <fullName evidence="3">histidine kinase</fullName>
        <ecNumber evidence="3">2.7.13.3</ecNumber>
    </recommendedName>
</protein>
<dbReference type="EC" id="2.7.13.3" evidence="3"/>
<dbReference type="BioCyc" id="ECAT999415-HMP:GTTI-706-MONOMER"/>
<dbReference type="Gene3D" id="6.10.340.10">
    <property type="match status" value="1"/>
</dbReference>
<dbReference type="SUPFAM" id="SSF47384">
    <property type="entry name" value="Homodimeric domain of signal transducing histidine kinase"/>
    <property type="match status" value="1"/>
</dbReference>
<evidence type="ECO:0000256" key="1">
    <source>
        <dbReference type="ARBA" id="ARBA00000085"/>
    </source>
</evidence>
<feature type="transmembrane region" description="Helical" evidence="14">
    <location>
        <begin position="143"/>
        <end position="162"/>
    </location>
</feature>
<keyword evidence="4" id="KW-1003">Cell membrane</keyword>
<evidence type="ECO:0000256" key="10">
    <source>
        <dbReference type="ARBA" id="ARBA00022840"/>
    </source>
</evidence>
<keyword evidence="7 14" id="KW-0812">Transmembrane</keyword>
<dbReference type="SUPFAM" id="SSF55874">
    <property type="entry name" value="ATPase domain of HSP90 chaperone/DNA topoisomerase II/histidine kinase"/>
    <property type="match status" value="1"/>
</dbReference>
<evidence type="ECO:0000313" key="17">
    <source>
        <dbReference type="EMBL" id="EMD17122.1"/>
    </source>
</evidence>
<evidence type="ECO:0000256" key="2">
    <source>
        <dbReference type="ARBA" id="ARBA00004651"/>
    </source>
</evidence>
<keyword evidence="8" id="KW-0547">Nucleotide-binding</keyword>
<dbReference type="InterPro" id="IPR003661">
    <property type="entry name" value="HisK_dim/P_dom"/>
</dbReference>
<keyword evidence="11 14" id="KW-1133">Transmembrane helix</keyword>
<dbReference type="SMART" id="SM00304">
    <property type="entry name" value="HAMP"/>
    <property type="match status" value="1"/>
</dbReference>
<dbReference type="InterPro" id="IPR003594">
    <property type="entry name" value="HATPase_dom"/>
</dbReference>
<comment type="subcellular location">
    <subcellularLocation>
        <location evidence="2">Cell membrane</location>
        <topology evidence="2">Multi-pass membrane protein</topology>
    </subcellularLocation>
</comment>
<dbReference type="GO" id="GO:0005524">
    <property type="term" value="F:ATP binding"/>
    <property type="evidence" value="ECO:0007669"/>
    <property type="project" value="UniProtKB-KW"/>
</dbReference>
<evidence type="ECO:0000256" key="8">
    <source>
        <dbReference type="ARBA" id="ARBA00022741"/>
    </source>
</evidence>
<gene>
    <name evidence="17" type="ORF">HMPREF9943_00685</name>
</gene>
<dbReference type="CDD" id="cd00082">
    <property type="entry name" value="HisKA"/>
    <property type="match status" value="1"/>
</dbReference>
<comment type="caution">
    <text evidence="17">The sequence shown here is derived from an EMBL/GenBank/DDBJ whole genome shotgun (WGS) entry which is preliminary data.</text>
</comment>
<dbReference type="STRING" id="999415.HMPREF9943_00685"/>
<dbReference type="EMBL" id="AGEJ01000011">
    <property type="protein sequence ID" value="EMD17122.1"/>
    <property type="molecule type" value="Genomic_DNA"/>
</dbReference>
<dbReference type="Pfam" id="PF00672">
    <property type="entry name" value="HAMP"/>
    <property type="match status" value="1"/>
</dbReference>
<keyword evidence="10" id="KW-0067">ATP-binding</keyword>
<organism evidence="17 18">
    <name type="scientific">Eggerthia catenaformis OT 569 = DSM 20559</name>
    <dbReference type="NCBI Taxonomy" id="999415"/>
    <lineage>
        <taxon>Bacteria</taxon>
        <taxon>Bacillati</taxon>
        <taxon>Bacillota</taxon>
        <taxon>Erysipelotrichia</taxon>
        <taxon>Erysipelotrichales</taxon>
        <taxon>Coprobacillaceae</taxon>
        <taxon>Eggerthia</taxon>
    </lineage>
</organism>
<evidence type="ECO:0000259" key="15">
    <source>
        <dbReference type="PROSITE" id="PS50109"/>
    </source>
</evidence>
<dbReference type="InterPro" id="IPR050398">
    <property type="entry name" value="HssS/ArlS-like"/>
</dbReference>
<dbReference type="Gene3D" id="1.10.287.130">
    <property type="match status" value="1"/>
</dbReference>
<dbReference type="GO" id="GO:0005886">
    <property type="term" value="C:plasma membrane"/>
    <property type="evidence" value="ECO:0007669"/>
    <property type="project" value="UniProtKB-SubCell"/>
</dbReference>
<dbReference type="Pfam" id="PF00512">
    <property type="entry name" value="HisKA"/>
    <property type="match status" value="1"/>
</dbReference>
<dbReference type="Proteomes" id="UP000011758">
    <property type="component" value="Unassembled WGS sequence"/>
</dbReference>
<dbReference type="OrthoDB" id="9762826at2"/>
<evidence type="ECO:0000256" key="3">
    <source>
        <dbReference type="ARBA" id="ARBA00012438"/>
    </source>
</evidence>
<dbReference type="PANTHER" id="PTHR45528">
    <property type="entry name" value="SENSOR HISTIDINE KINASE CPXA"/>
    <property type="match status" value="1"/>
</dbReference>
<dbReference type="PROSITE" id="PS50109">
    <property type="entry name" value="HIS_KIN"/>
    <property type="match status" value="1"/>
</dbReference>
<evidence type="ECO:0000256" key="14">
    <source>
        <dbReference type="SAM" id="Phobius"/>
    </source>
</evidence>
<evidence type="ECO:0000256" key="9">
    <source>
        <dbReference type="ARBA" id="ARBA00022777"/>
    </source>
</evidence>
<feature type="domain" description="HAMP" evidence="16">
    <location>
        <begin position="164"/>
        <end position="216"/>
    </location>
</feature>
<dbReference type="SUPFAM" id="SSF158472">
    <property type="entry name" value="HAMP domain-like"/>
    <property type="match status" value="1"/>
</dbReference>
<evidence type="ECO:0000256" key="6">
    <source>
        <dbReference type="ARBA" id="ARBA00022679"/>
    </source>
</evidence>
<feature type="domain" description="Histidine kinase" evidence="15">
    <location>
        <begin position="238"/>
        <end position="439"/>
    </location>
</feature>
<dbReference type="InterPro" id="IPR005467">
    <property type="entry name" value="His_kinase_dom"/>
</dbReference>
<keyword evidence="13 14" id="KW-0472">Membrane</keyword>
<dbReference type="SMART" id="SM00387">
    <property type="entry name" value="HATPase_c"/>
    <property type="match status" value="1"/>
</dbReference>
<keyword evidence="12" id="KW-0902">Two-component regulatory system</keyword>
<evidence type="ECO:0000256" key="7">
    <source>
        <dbReference type="ARBA" id="ARBA00022692"/>
    </source>
</evidence>
<dbReference type="PROSITE" id="PS50885">
    <property type="entry name" value="HAMP"/>
    <property type="match status" value="1"/>
</dbReference>
<sequence length="439" mass="50588">MKKLKIFPKTFLYTFTILGCIILIVHISIYFLFPIFYLDDQKHELNTKANMLVESISRVDSSSVESVLSIYAKNNKITALLKGNGSSGDIKLGEQLEIDKSSTNNSIIIEDRKAVTKDGKIITFQIISSTEMVKEATRITLQFLPYTLMTTILFSVIFSYFYSKRLVRPLIEIAETTKKMENLDRKARFKVHTTDEIGEVGMQINRVYEQLLNVIDNLEEKNQTMIKMEKMKVDFLRSASHELKTPLAGLRIILENMKYGIGKYKDKDKYLLESIDIVDYMTETVTEMLTLSKIQEWTSSDEEICIDSEIRKIVSDYAILATDKEIEITIDIENRKISMGKAAFEKVISNIIGNAVKYTDNKGKINIYTFSHQLIIENTCIPLPKEEISKVFDIFYHRHNEKQSNGLGLYIVKTILDNYGFHYSFEPNGSKGMRFIIEF</sequence>
<keyword evidence="9" id="KW-0418">Kinase</keyword>
<dbReference type="CDD" id="cd06225">
    <property type="entry name" value="HAMP"/>
    <property type="match status" value="1"/>
</dbReference>
<dbReference type="InterPro" id="IPR003660">
    <property type="entry name" value="HAMP_dom"/>
</dbReference>
<dbReference type="PANTHER" id="PTHR45528:SF1">
    <property type="entry name" value="SENSOR HISTIDINE KINASE CPXA"/>
    <property type="match status" value="1"/>
</dbReference>
<comment type="catalytic activity">
    <reaction evidence="1">
        <text>ATP + protein L-histidine = ADP + protein N-phospho-L-histidine.</text>
        <dbReference type="EC" id="2.7.13.3"/>
    </reaction>
</comment>